<comment type="subcellular location">
    <subcellularLocation>
        <location evidence="1">Host cell</location>
    </subcellularLocation>
    <subcellularLocation>
        <location evidence="2">Secreted</location>
    </subcellularLocation>
</comment>
<gene>
    <name evidence="5" type="ORF">F443_01782</name>
</gene>
<dbReference type="EMBL" id="ANIZ01000300">
    <property type="protein sequence ID" value="ETI55541.1"/>
    <property type="molecule type" value="Genomic_DNA"/>
</dbReference>
<dbReference type="Proteomes" id="UP000018721">
    <property type="component" value="Unassembled WGS sequence"/>
</dbReference>
<accession>V9FWU7</accession>
<evidence type="ECO:0000313" key="5">
    <source>
        <dbReference type="EMBL" id="ETI55541.1"/>
    </source>
</evidence>
<dbReference type="GO" id="GO:0005576">
    <property type="term" value="C:extracellular region"/>
    <property type="evidence" value="ECO:0007669"/>
    <property type="project" value="UniProtKB-SubCell"/>
</dbReference>
<dbReference type="HOGENOM" id="CLU_054504_1_0_1"/>
<protein>
    <recommendedName>
        <fullName evidence="4">Crinkler effector protein N-terminal domain-containing protein</fullName>
    </recommendedName>
</protein>
<comment type="caution">
    <text evidence="5">The sequence shown here is derived from an EMBL/GenBank/DDBJ whole genome shotgun (WGS) entry which is preliminary data.</text>
</comment>
<evidence type="ECO:0000256" key="2">
    <source>
        <dbReference type="ARBA" id="ARBA00004613"/>
    </source>
</evidence>
<dbReference type="GO" id="GO:0043657">
    <property type="term" value="C:host cell"/>
    <property type="evidence" value="ECO:0007669"/>
    <property type="project" value="UniProtKB-SubCell"/>
</dbReference>
<reference evidence="5 6" key="1">
    <citation type="submission" date="2013-11" db="EMBL/GenBank/DDBJ databases">
        <title>The Genome Sequence of Phytophthora parasitica P1569.</title>
        <authorList>
            <consortium name="The Broad Institute Genomics Platform"/>
            <person name="Russ C."/>
            <person name="Tyler B."/>
            <person name="Panabieres F."/>
            <person name="Shan W."/>
            <person name="Tripathy S."/>
            <person name="Grunwald N."/>
            <person name="Machado M."/>
            <person name="Johnson C.S."/>
            <person name="Arredondo F."/>
            <person name="Hong C."/>
            <person name="Coffey M."/>
            <person name="Young S.K."/>
            <person name="Zeng Q."/>
            <person name="Gargeya S."/>
            <person name="Fitzgerald M."/>
            <person name="Abouelleil A."/>
            <person name="Alvarado L."/>
            <person name="Chapman S.B."/>
            <person name="Gainer-Dewar J."/>
            <person name="Goldberg J."/>
            <person name="Griggs A."/>
            <person name="Gujja S."/>
            <person name="Hansen M."/>
            <person name="Howarth C."/>
            <person name="Imamovic A."/>
            <person name="Ireland A."/>
            <person name="Larimer J."/>
            <person name="McCowan C."/>
            <person name="Murphy C."/>
            <person name="Pearson M."/>
            <person name="Poon T.W."/>
            <person name="Priest M."/>
            <person name="Roberts A."/>
            <person name="Saif S."/>
            <person name="Shea T."/>
            <person name="Sykes S."/>
            <person name="Wortman J."/>
            <person name="Nusbaum C."/>
            <person name="Birren B."/>
        </authorList>
    </citation>
    <scope>NUCLEOTIDE SEQUENCE [LARGE SCALE GENOMIC DNA]</scope>
    <source>
        <strain evidence="5 6">P1569</strain>
    </source>
</reference>
<sequence length="436" mass="47420">MVKLFCAIVGVAGSAFEVDIDDGGSVAALKDAIKGKNSKTITCDAKDLQLFLAKKADGAWLSSKDPDVISMRSGVIPEQVKTLMNVEVDPADDIGDVFEGAPTKKTVHVLVVVPEAVGGSVSEASKLDQLVDKVDRLYDQLNKTGLGKRKVCHSSANSSLLNTLHVRVRSSRAVQFKTDNSVQPFPWAYTVDEHGDKIWLAEEQQRDRYREYVQVNIGDALARNELCVCGVEKGEGGEDLLSVDVPGHNITLVGRTDLIILSDQVLENPVEVKLLPDVRLIIEVKREVKPSSINQTVSELIALDIMVAEQVMALLTDFGKHWQFFWVADPTNSEGTIQSVIINNPSRAFAVIRTLLDQSPSAGADAAIGLPCVKAPIKRHKLSAVLASSGEDNGTGIRESLERYYDIASMLGPDIEMARAVARQITRSIPTLSYFS</sequence>
<evidence type="ECO:0000256" key="3">
    <source>
        <dbReference type="ARBA" id="ARBA00022525"/>
    </source>
</evidence>
<evidence type="ECO:0000259" key="4">
    <source>
        <dbReference type="Pfam" id="PF20147"/>
    </source>
</evidence>
<dbReference type="eggNOG" id="ENOG502S3AY">
    <property type="taxonomic scope" value="Eukaryota"/>
</dbReference>
<proteinExistence type="predicted"/>
<dbReference type="InterPro" id="IPR045379">
    <property type="entry name" value="Crinkler_N"/>
</dbReference>
<keyword evidence="6" id="KW-1185">Reference proteome</keyword>
<keyword evidence="3" id="KW-0964">Secreted</keyword>
<name>V9FWU7_PHYNI</name>
<dbReference type="OrthoDB" id="108382at2759"/>
<dbReference type="AlphaFoldDB" id="V9FWU7"/>
<evidence type="ECO:0000256" key="1">
    <source>
        <dbReference type="ARBA" id="ARBA00004340"/>
    </source>
</evidence>
<feature type="domain" description="Crinkler effector protein N-terminal" evidence="4">
    <location>
        <begin position="2"/>
        <end position="112"/>
    </location>
</feature>
<organism evidence="5 6">
    <name type="scientific">Phytophthora nicotianae P1569</name>
    <dbReference type="NCBI Taxonomy" id="1317065"/>
    <lineage>
        <taxon>Eukaryota</taxon>
        <taxon>Sar</taxon>
        <taxon>Stramenopiles</taxon>
        <taxon>Oomycota</taxon>
        <taxon>Peronosporomycetes</taxon>
        <taxon>Peronosporales</taxon>
        <taxon>Peronosporaceae</taxon>
        <taxon>Phytophthora</taxon>
    </lineage>
</organism>
<dbReference type="Pfam" id="PF20147">
    <property type="entry name" value="Crinkler"/>
    <property type="match status" value="1"/>
</dbReference>
<evidence type="ECO:0000313" key="6">
    <source>
        <dbReference type="Proteomes" id="UP000018721"/>
    </source>
</evidence>